<dbReference type="Pfam" id="PF21030">
    <property type="entry name" value="WDR93"/>
    <property type="match status" value="1"/>
</dbReference>
<dbReference type="SUPFAM" id="SSF50978">
    <property type="entry name" value="WD40 repeat-like"/>
    <property type="match status" value="1"/>
</dbReference>
<protein>
    <submittedName>
        <fullName evidence="1">Uncharacterized protein</fullName>
    </submittedName>
</protein>
<feature type="non-terminal residue" evidence="1">
    <location>
        <position position="69"/>
    </location>
</feature>
<evidence type="ECO:0000313" key="1">
    <source>
        <dbReference type="EMBL" id="CEK69353.1"/>
    </source>
</evidence>
<dbReference type="InterPro" id="IPR036322">
    <property type="entry name" value="WD40_repeat_dom_sf"/>
</dbReference>
<feature type="non-terminal residue" evidence="1">
    <location>
        <position position="1"/>
    </location>
</feature>
<name>A0A0B6ZLG4_9EUPU</name>
<gene>
    <name evidence="1" type="primary">ORF69947</name>
</gene>
<dbReference type="InterPro" id="IPR049547">
    <property type="entry name" value="WDR93_beta-prop"/>
</dbReference>
<reference evidence="1" key="1">
    <citation type="submission" date="2014-12" db="EMBL/GenBank/DDBJ databases">
        <title>Insight into the proteome of Arion vulgaris.</title>
        <authorList>
            <person name="Aradska J."/>
            <person name="Bulat T."/>
            <person name="Smidak R."/>
            <person name="Sarate P."/>
            <person name="Gangsoo J."/>
            <person name="Sialana F."/>
            <person name="Bilban M."/>
            <person name="Lubec G."/>
        </authorList>
    </citation>
    <scope>NUCLEOTIDE SEQUENCE</scope>
    <source>
        <tissue evidence="1">Skin</tissue>
    </source>
</reference>
<dbReference type="EMBL" id="HACG01022488">
    <property type="protein sequence ID" value="CEK69353.1"/>
    <property type="molecule type" value="Transcribed_RNA"/>
</dbReference>
<dbReference type="AlphaFoldDB" id="A0A0B6ZLG4"/>
<sequence length="69" mass="7811">VWWSDSPHICHYVLIKPGKGENLEVKPEYVWPFTSNIICSSVSPCTTYLAVGLTNGNIVLWNRQLGLHK</sequence>
<organism evidence="1">
    <name type="scientific">Arion vulgaris</name>
    <dbReference type="NCBI Taxonomy" id="1028688"/>
    <lineage>
        <taxon>Eukaryota</taxon>
        <taxon>Metazoa</taxon>
        <taxon>Spiralia</taxon>
        <taxon>Lophotrochozoa</taxon>
        <taxon>Mollusca</taxon>
        <taxon>Gastropoda</taxon>
        <taxon>Heterobranchia</taxon>
        <taxon>Euthyneura</taxon>
        <taxon>Panpulmonata</taxon>
        <taxon>Eupulmonata</taxon>
        <taxon>Stylommatophora</taxon>
        <taxon>Helicina</taxon>
        <taxon>Arionoidea</taxon>
        <taxon>Arionidae</taxon>
        <taxon>Arion</taxon>
    </lineage>
</organism>
<accession>A0A0B6ZLG4</accession>
<proteinExistence type="predicted"/>